<dbReference type="Proteomes" id="UP000290365">
    <property type="component" value="Chromosome"/>
</dbReference>
<dbReference type="RefSeq" id="WP_129886643.1">
    <property type="nucleotide sequence ID" value="NZ_CP035758.1"/>
</dbReference>
<evidence type="ECO:0000313" key="2">
    <source>
        <dbReference type="Proteomes" id="UP000290365"/>
    </source>
</evidence>
<proteinExistence type="predicted"/>
<dbReference type="AlphaFoldDB" id="A0A4P6JLD5"/>
<organism evidence="1 2">
    <name type="scientific">Ktedonosporobacter rubrisoli</name>
    <dbReference type="NCBI Taxonomy" id="2509675"/>
    <lineage>
        <taxon>Bacteria</taxon>
        <taxon>Bacillati</taxon>
        <taxon>Chloroflexota</taxon>
        <taxon>Ktedonobacteria</taxon>
        <taxon>Ktedonobacterales</taxon>
        <taxon>Ktedonosporobacteraceae</taxon>
        <taxon>Ktedonosporobacter</taxon>
    </lineage>
</organism>
<dbReference type="PANTHER" id="PTHR37816">
    <property type="entry name" value="YALI0E33011P"/>
    <property type="match status" value="1"/>
</dbReference>
<accession>A0A4P6JLD5</accession>
<dbReference type="InterPro" id="IPR052922">
    <property type="entry name" value="Cytidylate_Kinase-2"/>
</dbReference>
<keyword evidence="2" id="KW-1185">Reference proteome</keyword>
<reference evidence="1 2" key="1">
    <citation type="submission" date="2019-01" db="EMBL/GenBank/DDBJ databases">
        <title>Ktedonosporobacter rubrisoli SCAWS-G2.</title>
        <authorList>
            <person name="Huang Y."/>
            <person name="Yan B."/>
        </authorList>
    </citation>
    <scope>NUCLEOTIDE SEQUENCE [LARGE SCALE GENOMIC DNA]</scope>
    <source>
        <strain evidence="1 2">SCAWS-G2</strain>
    </source>
</reference>
<dbReference type="Gene3D" id="3.40.50.300">
    <property type="entry name" value="P-loop containing nucleotide triphosphate hydrolases"/>
    <property type="match status" value="1"/>
</dbReference>
<gene>
    <name evidence="1" type="ORF">EPA93_08525</name>
</gene>
<dbReference type="InterPro" id="IPR027417">
    <property type="entry name" value="P-loop_NTPase"/>
</dbReference>
<evidence type="ECO:0000313" key="1">
    <source>
        <dbReference type="EMBL" id="QBD76047.1"/>
    </source>
</evidence>
<protein>
    <recommendedName>
        <fullName evidence="3">AAA family ATPase</fullName>
    </recommendedName>
</protein>
<dbReference type="SUPFAM" id="SSF52540">
    <property type="entry name" value="P-loop containing nucleoside triphosphate hydrolases"/>
    <property type="match status" value="1"/>
</dbReference>
<dbReference type="KEGG" id="kbs:EPA93_08525"/>
<dbReference type="PANTHER" id="PTHR37816:SF2">
    <property type="entry name" value="DNA TOPOLOGY MODULATION PROTEIN FLAR-RELATED PROTEIN"/>
    <property type="match status" value="1"/>
</dbReference>
<dbReference type="OrthoDB" id="1201990at2"/>
<sequence>MTRIHILGAPGSGKTTLARQLSEHLHVPHHDLDKLGLEKGRVSEEDAFAIAERPAWISEGVYLIWTEPLLYHAEVIVLLEVSWPVALWRILLRHVTRSLHGTNPYPGLNGVRLLFKLMKDTREYLLNQEPAASPLAQSLHRYLEEQRVRSEPPTLDAVRREARAYPELSFPPTDEFLHRYLSRYRQKVIRVGNKAERERLLTRLTPP</sequence>
<name>A0A4P6JLD5_KTERU</name>
<dbReference type="EMBL" id="CP035758">
    <property type="protein sequence ID" value="QBD76047.1"/>
    <property type="molecule type" value="Genomic_DNA"/>
</dbReference>
<evidence type="ECO:0008006" key="3">
    <source>
        <dbReference type="Google" id="ProtNLM"/>
    </source>
</evidence>